<evidence type="ECO:0000313" key="5">
    <source>
        <dbReference type="Proteomes" id="UP000321570"/>
    </source>
</evidence>
<dbReference type="InterPro" id="IPR050302">
    <property type="entry name" value="Rab_GAP_TBC_domain"/>
</dbReference>
<feature type="region of interest" description="Disordered" evidence="1">
    <location>
        <begin position="541"/>
        <end position="633"/>
    </location>
</feature>
<dbReference type="Gene3D" id="1.10.10.750">
    <property type="entry name" value="Ypt/Rab-GAP domain of gyp1p, domain 1"/>
    <property type="match status" value="1"/>
</dbReference>
<gene>
    <name evidence="4" type="ORF">WMSIL1_LOCUS1406</name>
</gene>
<sequence>MLEPEDYCTSENGDLSLSLHHSPDVNLNSPNSPSLQRYVSAPEFVFRDAGPVNLSSKPILNDKESCLSPSASVNSFIPSTTFLHAYDRPSELPKKDPHEARRHRMECDKIMQNITKKHQENLMRLRAEQIKRNADAEKAESRINYWVNDVIPNWDTALQSIELHADWWDGIPSSLRCQVWQLIISNPLGITRELFEGCLSQSQHTIRRLDRERILAEGYNISHSVSSTKYATLPTRSLPRTSRIHSLPTEGDGENGSVGSEETDHASSSTHPRTLLRQISFNVTGVETLTIPRKVLTAPPTPLAPPPSLSISGDLSSNEESSLQVIQLDVSRTFPMLGVFQSEGSHLRNLHDLLAAYVAYQPTLGYLQGMSFIAGILLIVMDDIYTAFIAFATLMNRPSFYAFYSLDESEFATYFGAFDALLEEKIPKLSHHLKACRLDSKLYLFDWLFTVFSRSLPLEVDLRIWDLFLRDGEAALILAALGILKMYEDQLLLYDFDHLASFLTGPMPESMSPDVLTECMRSFDLSTAHIKEALQKARSLVAESDNKRTGQLSPPSAYDPRAPVETAQDSSESSRSKWSLRSLRVKQVNGSSNRNNSSEMSNTSKFTSFRRKNALPGSNASNTTNGITPPWSHDVCLEFPKRKML</sequence>
<name>A0A564XZV6_HYMDI</name>
<keyword evidence="2" id="KW-0472">Membrane</keyword>
<feature type="domain" description="Rab-GAP TBC" evidence="3">
    <location>
        <begin position="170"/>
        <end position="472"/>
    </location>
</feature>
<dbReference type="AlphaFoldDB" id="A0A564XZV6"/>
<reference evidence="4 5" key="1">
    <citation type="submission" date="2019-07" db="EMBL/GenBank/DDBJ databases">
        <authorList>
            <person name="Jastrzebski P J."/>
            <person name="Paukszto L."/>
            <person name="Jastrzebski P J."/>
        </authorList>
    </citation>
    <scope>NUCLEOTIDE SEQUENCE [LARGE SCALE GENOMIC DNA]</scope>
    <source>
        <strain evidence="4 5">WMS-il1</strain>
    </source>
</reference>
<keyword evidence="5" id="KW-1185">Reference proteome</keyword>
<dbReference type="SMART" id="SM00164">
    <property type="entry name" value="TBC"/>
    <property type="match status" value="1"/>
</dbReference>
<accession>A0A564XZV6</accession>
<dbReference type="PANTHER" id="PTHR47219:SF15">
    <property type="entry name" value="TBC1 DOMAIN FAMILY MEMBER 12 ISOFORM X1"/>
    <property type="match status" value="1"/>
</dbReference>
<dbReference type="EMBL" id="CABIJS010000033">
    <property type="protein sequence ID" value="VUZ40319.1"/>
    <property type="molecule type" value="Genomic_DNA"/>
</dbReference>
<dbReference type="InterPro" id="IPR035969">
    <property type="entry name" value="Rab-GAP_TBC_sf"/>
</dbReference>
<dbReference type="Pfam" id="PF00566">
    <property type="entry name" value="RabGAP-TBC"/>
    <property type="match status" value="1"/>
</dbReference>
<dbReference type="Gene3D" id="1.10.8.270">
    <property type="entry name" value="putative rabgap domain of human tbc1 domain family member 14 like domains"/>
    <property type="match status" value="1"/>
</dbReference>
<proteinExistence type="predicted"/>
<evidence type="ECO:0000313" key="4">
    <source>
        <dbReference type="EMBL" id="VUZ40319.1"/>
    </source>
</evidence>
<dbReference type="Gene3D" id="1.10.472.80">
    <property type="entry name" value="Ypt/Rab-GAP domain of gyp1p, domain 3"/>
    <property type="match status" value="1"/>
</dbReference>
<protein>
    <recommendedName>
        <fullName evidence="3">Rab-GAP TBC domain-containing protein</fullName>
    </recommendedName>
</protein>
<dbReference type="PROSITE" id="PS50086">
    <property type="entry name" value="TBC_RABGAP"/>
    <property type="match status" value="1"/>
</dbReference>
<evidence type="ECO:0000259" key="3">
    <source>
        <dbReference type="PROSITE" id="PS50086"/>
    </source>
</evidence>
<dbReference type="SUPFAM" id="SSF47923">
    <property type="entry name" value="Ypt/Rab-GAP domain of gyp1p"/>
    <property type="match status" value="2"/>
</dbReference>
<evidence type="ECO:0000256" key="1">
    <source>
        <dbReference type="SAM" id="MobiDB-lite"/>
    </source>
</evidence>
<feature type="compositionally biased region" description="Polar residues" evidence="1">
    <location>
        <begin position="616"/>
        <end position="627"/>
    </location>
</feature>
<keyword evidence="2" id="KW-1133">Transmembrane helix</keyword>
<dbReference type="PANTHER" id="PTHR47219">
    <property type="entry name" value="RAB GTPASE-ACTIVATING PROTEIN 1-LIKE"/>
    <property type="match status" value="1"/>
</dbReference>
<feature type="compositionally biased region" description="Low complexity" evidence="1">
    <location>
        <begin position="589"/>
        <end position="604"/>
    </location>
</feature>
<dbReference type="InterPro" id="IPR000195">
    <property type="entry name" value="Rab-GAP-TBC_dom"/>
</dbReference>
<dbReference type="GO" id="GO:0016192">
    <property type="term" value="P:vesicle-mediated transport"/>
    <property type="evidence" value="ECO:0007669"/>
    <property type="project" value="UniProtKB-ARBA"/>
</dbReference>
<organism evidence="4 5">
    <name type="scientific">Hymenolepis diminuta</name>
    <name type="common">Rat tapeworm</name>
    <dbReference type="NCBI Taxonomy" id="6216"/>
    <lineage>
        <taxon>Eukaryota</taxon>
        <taxon>Metazoa</taxon>
        <taxon>Spiralia</taxon>
        <taxon>Lophotrochozoa</taxon>
        <taxon>Platyhelminthes</taxon>
        <taxon>Cestoda</taxon>
        <taxon>Eucestoda</taxon>
        <taxon>Cyclophyllidea</taxon>
        <taxon>Hymenolepididae</taxon>
        <taxon>Hymenolepis</taxon>
    </lineage>
</organism>
<feature type="compositionally biased region" description="Low complexity" evidence="1">
    <location>
        <begin position="570"/>
        <end position="582"/>
    </location>
</feature>
<feature type="region of interest" description="Disordered" evidence="1">
    <location>
        <begin position="239"/>
        <end position="272"/>
    </location>
</feature>
<dbReference type="GO" id="GO:0005773">
    <property type="term" value="C:vacuole"/>
    <property type="evidence" value="ECO:0007669"/>
    <property type="project" value="UniProtKB-ARBA"/>
</dbReference>
<feature type="transmembrane region" description="Helical" evidence="2">
    <location>
        <begin position="372"/>
        <end position="394"/>
    </location>
</feature>
<dbReference type="GO" id="GO:0031410">
    <property type="term" value="C:cytoplasmic vesicle"/>
    <property type="evidence" value="ECO:0007669"/>
    <property type="project" value="UniProtKB-ARBA"/>
</dbReference>
<keyword evidence="2" id="KW-0812">Transmembrane</keyword>
<dbReference type="FunFam" id="1.10.472.80:FF:000006">
    <property type="entry name" value="TBC1 domain family member 14"/>
    <property type="match status" value="1"/>
</dbReference>
<dbReference type="GO" id="GO:0005096">
    <property type="term" value="F:GTPase activator activity"/>
    <property type="evidence" value="ECO:0007669"/>
    <property type="project" value="TreeGrafter"/>
</dbReference>
<dbReference type="GO" id="GO:0031267">
    <property type="term" value="F:small GTPase binding"/>
    <property type="evidence" value="ECO:0007669"/>
    <property type="project" value="TreeGrafter"/>
</dbReference>
<evidence type="ECO:0000256" key="2">
    <source>
        <dbReference type="SAM" id="Phobius"/>
    </source>
</evidence>
<dbReference type="Proteomes" id="UP000321570">
    <property type="component" value="Unassembled WGS sequence"/>
</dbReference>